<evidence type="ECO:0000313" key="3">
    <source>
        <dbReference type="Proteomes" id="UP000277204"/>
    </source>
</evidence>
<dbReference type="Proteomes" id="UP000277204">
    <property type="component" value="Unassembled WGS sequence"/>
</dbReference>
<name>A0A183LU26_9TREM</name>
<keyword evidence="3" id="KW-1185">Reference proteome</keyword>
<protein>
    <submittedName>
        <fullName evidence="2">Uncharacterized protein</fullName>
    </submittedName>
</protein>
<gene>
    <name evidence="2" type="ORF">SMRZ_LOCUS7300</name>
</gene>
<dbReference type="Pfam" id="PF00996">
    <property type="entry name" value="GDI"/>
    <property type="match status" value="1"/>
</dbReference>
<accession>A0A183LU26</accession>
<organism evidence="2 3">
    <name type="scientific">Schistosoma margrebowiei</name>
    <dbReference type="NCBI Taxonomy" id="48269"/>
    <lineage>
        <taxon>Eukaryota</taxon>
        <taxon>Metazoa</taxon>
        <taxon>Spiralia</taxon>
        <taxon>Lophotrochozoa</taxon>
        <taxon>Platyhelminthes</taxon>
        <taxon>Trematoda</taxon>
        <taxon>Digenea</taxon>
        <taxon>Strigeidida</taxon>
        <taxon>Schistosomatoidea</taxon>
        <taxon>Schistosomatidae</taxon>
        <taxon>Schistosoma</taxon>
    </lineage>
</organism>
<dbReference type="STRING" id="48269.A0A183LU26"/>
<proteinExistence type="inferred from homology"/>
<dbReference type="InterPro" id="IPR018203">
    <property type="entry name" value="GDP_dissociation_inhibitor"/>
</dbReference>
<reference evidence="2 3" key="1">
    <citation type="submission" date="2018-11" db="EMBL/GenBank/DDBJ databases">
        <authorList>
            <consortium name="Pathogen Informatics"/>
        </authorList>
    </citation>
    <scope>NUCLEOTIDE SEQUENCE [LARGE SCALE GENOMIC DNA]</scope>
    <source>
        <strain evidence="2 3">Zambia</strain>
    </source>
</reference>
<sequence>MVAGDQRLVHTPFVPAGYWSPCAPLVFISSSYDASTHFESTCADVLDLYERIVGKPFELSKLKRYEEVNE</sequence>
<dbReference type="GO" id="GO:0005092">
    <property type="term" value="F:GDP-dissociation inhibitor activity"/>
    <property type="evidence" value="ECO:0007669"/>
    <property type="project" value="InterPro"/>
</dbReference>
<dbReference type="InterPro" id="IPR036188">
    <property type="entry name" value="FAD/NAD-bd_sf"/>
</dbReference>
<dbReference type="AlphaFoldDB" id="A0A183LU26"/>
<dbReference type="GO" id="GO:0007264">
    <property type="term" value="P:small GTPase-mediated signal transduction"/>
    <property type="evidence" value="ECO:0007669"/>
    <property type="project" value="InterPro"/>
</dbReference>
<comment type="similarity">
    <text evidence="1">Belongs to the Rab GDI family.</text>
</comment>
<dbReference type="Gene3D" id="3.50.50.60">
    <property type="entry name" value="FAD/NAD(P)-binding domain"/>
    <property type="match status" value="1"/>
</dbReference>
<dbReference type="EMBL" id="UZAI01002913">
    <property type="protein sequence ID" value="VDO75607.1"/>
    <property type="molecule type" value="Genomic_DNA"/>
</dbReference>
<evidence type="ECO:0000256" key="1">
    <source>
        <dbReference type="ARBA" id="ARBA00005593"/>
    </source>
</evidence>
<evidence type="ECO:0000313" key="2">
    <source>
        <dbReference type="EMBL" id="VDO75607.1"/>
    </source>
</evidence>
<dbReference type="SUPFAM" id="SSF51905">
    <property type="entry name" value="FAD/NAD(P)-binding domain"/>
    <property type="match status" value="1"/>
</dbReference>